<proteinExistence type="predicted"/>
<evidence type="ECO:0000313" key="3">
    <source>
        <dbReference type="Proteomes" id="UP000242287"/>
    </source>
</evidence>
<dbReference type="EMBL" id="KZ302095">
    <property type="protein sequence ID" value="PFH47723.1"/>
    <property type="molecule type" value="Genomic_DNA"/>
</dbReference>
<gene>
    <name evidence="2" type="ORF">AMATHDRAFT_6461</name>
</gene>
<evidence type="ECO:0000256" key="1">
    <source>
        <dbReference type="SAM" id="MobiDB-lite"/>
    </source>
</evidence>
<feature type="region of interest" description="Disordered" evidence="1">
    <location>
        <begin position="148"/>
        <end position="167"/>
    </location>
</feature>
<dbReference type="AlphaFoldDB" id="A0A2A9NJ77"/>
<reference evidence="2 3" key="1">
    <citation type="submission" date="2014-02" db="EMBL/GenBank/DDBJ databases">
        <title>Transposable element dynamics among asymbiotic and ectomycorrhizal Amanita fungi.</title>
        <authorList>
            <consortium name="DOE Joint Genome Institute"/>
            <person name="Hess J."/>
            <person name="Skrede I."/>
            <person name="Wolfe B."/>
            <person name="LaButti K."/>
            <person name="Ohm R.A."/>
            <person name="Grigoriev I.V."/>
            <person name="Pringle A."/>
        </authorList>
    </citation>
    <scope>NUCLEOTIDE SEQUENCE [LARGE SCALE GENOMIC DNA]</scope>
    <source>
        <strain evidence="2 3">SKay4041</strain>
    </source>
</reference>
<feature type="non-terminal residue" evidence="2">
    <location>
        <position position="214"/>
    </location>
</feature>
<evidence type="ECO:0000313" key="2">
    <source>
        <dbReference type="EMBL" id="PFH47723.1"/>
    </source>
</evidence>
<sequence length="214" mass="24090">MSEARTEDTSSTMNQDSSYLDDNVGRLMVSYKPPISIFQHCQHIFRSVLCLFGIMSSAKAQTLSSDLPSGHHIDIKHYLDLFQTHCLRSKLGVEEFKNRWLVTELQVFVDQKQIPPHEYLVARVIDNSQRPIPPPVYLKVHRVVPQEPVESEETNASSRAVSDVSRKLKSRPADDSVTLLTAMPVESEKDKLAAGHVEGIQDINLLLLDLICLA</sequence>
<accession>A0A2A9NJ77</accession>
<dbReference type="Proteomes" id="UP000242287">
    <property type="component" value="Unassembled WGS sequence"/>
</dbReference>
<organism evidence="2 3">
    <name type="scientific">Amanita thiersii Skay4041</name>
    <dbReference type="NCBI Taxonomy" id="703135"/>
    <lineage>
        <taxon>Eukaryota</taxon>
        <taxon>Fungi</taxon>
        <taxon>Dikarya</taxon>
        <taxon>Basidiomycota</taxon>
        <taxon>Agaricomycotina</taxon>
        <taxon>Agaricomycetes</taxon>
        <taxon>Agaricomycetidae</taxon>
        <taxon>Agaricales</taxon>
        <taxon>Pluteineae</taxon>
        <taxon>Amanitaceae</taxon>
        <taxon>Amanita</taxon>
    </lineage>
</organism>
<protein>
    <submittedName>
        <fullName evidence="2">Uncharacterized protein</fullName>
    </submittedName>
</protein>
<keyword evidence="3" id="KW-1185">Reference proteome</keyword>
<name>A0A2A9NJ77_9AGAR</name>